<dbReference type="AlphaFoldDB" id="A0A3E1KCP0"/>
<comment type="caution">
    <text evidence="1">The sequence shown here is derived from an EMBL/GenBank/DDBJ whole genome shotgun (WGS) entry which is preliminary data.</text>
</comment>
<dbReference type="Proteomes" id="UP000260351">
    <property type="component" value="Unassembled WGS sequence"/>
</dbReference>
<accession>A0A3E1KCP0</accession>
<dbReference type="EMBL" id="QUZK01000005">
    <property type="protein sequence ID" value="RFF32620.1"/>
    <property type="molecule type" value="Genomic_DNA"/>
</dbReference>
<dbReference type="InterPro" id="IPR025990">
    <property type="entry name" value="zinc_ribbon_bacterial"/>
</dbReference>
<evidence type="ECO:0000313" key="1">
    <source>
        <dbReference type="EMBL" id="RFF32620.1"/>
    </source>
</evidence>
<dbReference type="OrthoDB" id="9814566at2"/>
<sequence length="60" mass="6637">MKGGEFGFACPCCGEPNELFIDPEERGQVVVMDCRVCCRPIEIALPLNPDEAPDVRPEDQ</sequence>
<dbReference type="Pfam" id="PF14255">
    <property type="entry name" value="Zn_ribbon_21"/>
    <property type="match status" value="1"/>
</dbReference>
<organism evidence="1 2">
    <name type="scientific">Wenzhouxiangella sediminis</name>
    <dbReference type="NCBI Taxonomy" id="1792836"/>
    <lineage>
        <taxon>Bacteria</taxon>
        <taxon>Pseudomonadati</taxon>
        <taxon>Pseudomonadota</taxon>
        <taxon>Gammaproteobacteria</taxon>
        <taxon>Chromatiales</taxon>
        <taxon>Wenzhouxiangellaceae</taxon>
        <taxon>Wenzhouxiangella</taxon>
    </lineage>
</organism>
<name>A0A3E1KCP0_9GAMM</name>
<proteinExistence type="predicted"/>
<reference evidence="1 2" key="1">
    <citation type="submission" date="2018-08" db="EMBL/GenBank/DDBJ databases">
        <title>Wenzhouxiangella salilacus sp. nov., a novel bacterium isolated from a saline lake in Xinjiang Province, China.</title>
        <authorList>
            <person name="Han S."/>
        </authorList>
    </citation>
    <scope>NUCLEOTIDE SEQUENCE [LARGE SCALE GENOMIC DNA]</scope>
    <source>
        <strain evidence="1 2">XDB06</strain>
    </source>
</reference>
<protein>
    <submittedName>
        <fullName evidence="1">CPXCG motif-containing cysteine-rich protein</fullName>
    </submittedName>
</protein>
<keyword evidence="2" id="KW-1185">Reference proteome</keyword>
<gene>
    <name evidence="1" type="ORF">DZC52_01100</name>
</gene>
<evidence type="ECO:0000313" key="2">
    <source>
        <dbReference type="Proteomes" id="UP000260351"/>
    </source>
</evidence>